<dbReference type="Proteomes" id="UP000323300">
    <property type="component" value="Unassembled WGS sequence"/>
</dbReference>
<organism evidence="1 2">
    <name type="scientific">Neomesorhizobium albiziae</name>
    <dbReference type="NCBI Taxonomy" id="335020"/>
    <lineage>
        <taxon>Bacteria</taxon>
        <taxon>Pseudomonadati</taxon>
        <taxon>Pseudomonadota</taxon>
        <taxon>Alphaproteobacteria</taxon>
        <taxon>Hyphomicrobiales</taxon>
        <taxon>Phyllobacteriaceae</taxon>
        <taxon>Neomesorhizobium</taxon>
    </lineage>
</organism>
<proteinExistence type="predicted"/>
<dbReference type="RefSeq" id="WP_149762771.1">
    <property type="nucleotide sequence ID" value="NZ_BSPE01000046.1"/>
</dbReference>
<evidence type="ECO:0000313" key="2">
    <source>
        <dbReference type="Proteomes" id="UP000323300"/>
    </source>
</evidence>
<dbReference type="PROSITE" id="PS51257">
    <property type="entry name" value="PROKAR_LIPOPROTEIN"/>
    <property type="match status" value="1"/>
</dbReference>
<protein>
    <recommendedName>
        <fullName evidence="3">Lipoprotein</fullName>
    </recommendedName>
</protein>
<accession>A0A1I4E027</accession>
<reference evidence="1 2" key="1">
    <citation type="submission" date="2016-10" db="EMBL/GenBank/DDBJ databases">
        <authorList>
            <person name="Varghese N."/>
            <person name="Submissions S."/>
        </authorList>
    </citation>
    <scope>NUCLEOTIDE SEQUENCE [LARGE SCALE GENOMIC DNA]</scope>
    <source>
        <strain evidence="1 2">DSM 21822</strain>
    </source>
</reference>
<name>A0A1I4E027_9HYPH</name>
<evidence type="ECO:0008006" key="3">
    <source>
        <dbReference type="Google" id="ProtNLM"/>
    </source>
</evidence>
<dbReference type="AlphaFoldDB" id="A0A1I4E027"/>
<gene>
    <name evidence="1" type="ORF">SAMN04488498_12037</name>
</gene>
<sequence>MALIDSRFFTGFALAGFMLAAAGCQSGDKNAIAATDDLKPPEGKILASELRAYCPAITLREGTAFFNTYEKGGQDDPTKVIYQASISDVTRSCKSADGNLTMNVAVAGKVVPGPAGKAGNVTMPIRIVVVRGDEVLYSKLHSYPTAVGSESTQWMFSDPNVVIPVPAERDVQIFAGYDEGEPKKKKPE</sequence>
<keyword evidence="2" id="KW-1185">Reference proteome</keyword>
<evidence type="ECO:0000313" key="1">
    <source>
        <dbReference type="EMBL" id="SFK97481.1"/>
    </source>
</evidence>
<dbReference type="OrthoDB" id="8446614at2"/>
<dbReference type="EMBL" id="FOSL01000020">
    <property type="protein sequence ID" value="SFK97481.1"/>
    <property type="molecule type" value="Genomic_DNA"/>
</dbReference>